<dbReference type="Proteomes" id="UP000887564">
    <property type="component" value="Unplaced"/>
</dbReference>
<sequence length="136" mass="14641">FAPLVANATFKLSLTPPASWTYCEPSCGVDDQATDAGSALENAQEDIREAVSPPAPLLITTAIQDSIIAVEAAFKTENVALNGAHRVTVVYEANSTLLEEFFDFFGFDGARYHAENGVIIGETDTSLILRIQLHIL</sequence>
<dbReference type="AlphaFoldDB" id="A0A914S7P4"/>
<dbReference type="WBParaSite" id="PEQ_0001321401-mRNA-1">
    <property type="protein sequence ID" value="PEQ_0001321401-mRNA-1"/>
    <property type="gene ID" value="PEQ_0001321401"/>
</dbReference>
<protein>
    <submittedName>
        <fullName evidence="2">Uncharacterized protein</fullName>
    </submittedName>
</protein>
<proteinExistence type="predicted"/>
<accession>A0A914S7P4</accession>
<evidence type="ECO:0000313" key="2">
    <source>
        <dbReference type="WBParaSite" id="PEQ_0001321401-mRNA-1"/>
    </source>
</evidence>
<evidence type="ECO:0000313" key="1">
    <source>
        <dbReference type="Proteomes" id="UP000887564"/>
    </source>
</evidence>
<keyword evidence="1" id="KW-1185">Reference proteome</keyword>
<reference evidence="2" key="1">
    <citation type="submission" date="2022-11" db="UniProtKB">
        <authorList>
            <consortium name="WormBaseParasite"/>
        </authorList>
    </citation>
    <scope>IDENTIFICATION</scope>
</reference>
<organism evidence="1 2">
    <name type="scientific">Parascaris equorum</name>
    <name type="common">Equine roundworm</name>
    <dbReference type="NCBI Taxonomy" id="6256"/>
    <lineage>
        <taxon>Eukaryota</taxon>
        <taxon>Metazoa</taxon>
        <taxon>Ecdysozoa</taxon>
        <taxon>Nematoda</taxon>
        <taxon>Chromadorea</taxon>
        <taxon>Rhabditida</taxon>
        <taxon>Spirurina</taxon>
        <taxon>Ascaridomorpha</taxon>
        <taxon>Ascaridoidea</taxon>
        <taxon>Ascarididae</taxon>
        <taxon>Parascaris</taxon>
    </lineage>
</organism>
<name>A0A914S7P4_PAREQ</name>